<dbReference type="InterPro" id="IPR007076">
    <property type="entry name" value="TfoX_N"/>
</dbReference>
<dbReference type="EMBL" id="JAKGAS010000013">
    <property type="protein sequence ID" value="MCF2950048.1"/>
    <property type="molecule type" value="Genomic_DNA"/>
</dbReference>
<keyword evidence="3" id="KW-1185">Reference proteome</keyword>
<gene>
    <name evidence="2" type="ORF">L0668_18155</name>
</gene>
<name>A0ABS9DDH2_9ALTE</name>
<sequence>MAYDQGLAQRLTEHFEGNADVESKKMFGGLCFMVCEHMCVGIVGDTLMARVGPDNYQACLNQPYAKEMDFTGKAMKGMVYVTPEGLDSDEELAHWVGICESFVRSLPPKVPKKIK</sequence>
<evidence type="ECO:0000313" key="2">
    <source>
        <dbReference type="EMBL" id="MCF2950048.1"/>
    </source>
</evidence>
<protein>
    <submittedName>
        <fullName evidence="2">TfoX/Sxy family protein</fullName>
    </submittedName>
</protein>
<dbReference type="RefSeq" id="WP_235314149.1">
    <property type="nucleotide sequence ID" value="NZ_JAKGAS010000013.1"/>
</dbReference>
<evidence type="ECO:0000313" key="3">
    <source>
        <dbReference type="Proteomes" id="UP001521137"/>
    </source>
</evidence>
<accession>A0ABS9DDH2</accession>
<feature type="domain" description="TfoX N-terminal" evidence="1">
    <location>
        <begin position="15"/>
        <end position="96"/>
    </location>
</feature>
<organism evidence="2 3">
    <name type="scientific">Paraglaciecola algarum</name>
    <dbReference type="NCBI Taxonomy" id="3050085"/>
    <lineage>
        <taxon>Bacteria</taxon>
        <taxon>Pseudomonadati</taxon>
        <taxon>Pseudomonadota</taxon>
        <taxon>Gammaproteobacteria</taxon>
        <taxon>Alteromonadales</taxon>
        <taxon>Alteromonadaceae</taxon>
        <taxon>Paraglaciecola</taxon>
    </lineage>
</organism>
<proteinExistence type="predicted"/>
<dbReference type="Pfam" id="PF04993">
    <property type="entry name" value="TfoX_N"/>
    <property type="match status" value="1"/>
</dbReference>
<comment type="caution">
    <text evidence="2">The sequence shown here is derived from an EMBL/GenBank/DDBJ whole genome shotgun (WGS) entry which is preliminary data.</text>
</comment>
<dbReference type="Proteomes" id="UP001521137">
    <property type="component" value="Unassembled WGS sequence"/>
</dbReference>
<reference evidence="2 3" key="1">
    <citation type="submission" date="2022-01" db="EMBL/GenBank/DDBJ databases">
        <title>Paraglaciecola sp. G1-23.</title>
        <authorList>
            <person name="Jin M.S."/>
            <person name="Han D.M."/>
            <person name="Kim H.M."/>
            <person name="Jeon C.O."/>
        </authorList>
    </citation>
    <scope>NUCLEOTIDE SEQUENCE [LARGE SCALE GENOMIC DNA]</scope>
    <source>
        <strain evidence="2 3">G1-23</strain>
    </source>
</reference>
<dbReference type="Gene3D" id="3.30.1460.30">
    <property type="entry name" value="YgaC/TfoX-N like chaperone"/>
    <property type="match status" value="1"/>
</dbReference>
<evidence type="ECO:0000259" key="1">
    <source>
        <dbReference type="Pfam" id="PF04993"/>
    </source>
</evidence>
<dbReference type="SUPFAM" id="SSF159894">
    <property type="entry name" value="YgaC/TfoX-N like"/>
    <property type="match status" value="1"/>
</dbReference>